<dbReference type="InterPro" id="IPR003593">
    <property type="entry name" value="AAA+_ATPase"/>
</dbReference>
<proteinExistence type="predicted"/>
<dbReference type="InterPro" id="IPR017871">
    <property type="entry name" value="ABC_transporter-like_CS"/>
</dbReference>
<comment type="subcellular location">
    <subcellularLocation>
        <location evidence="1">Cell membrane</location>
        <topology evidence="1">Multi-pass membrane protein</topology>
    </subcellularLocation>
</comment>
<dbReference type="GO" id="GO:0005524">
    <property type="term" value="F:ATP binding"/>
    <property type="evidence" value="ECO:0007669"/>
    <property type="project" value="UniProtKB-KW"/>
</dbReference>
<evidence type="ECO:0000259" key="10">
    <source>
        <dbReference type="PROSITE" id="PS50929"/>
    </source>
</evidence>
<gene>
    <name evidence="11" type="ORF">GCM10023322_74510</name>
</gene>
<feature type="region of interest" description="Disordered" evidence="7">
    <location>
        <begin position="312"/>
        <end position="343"/>
    </location>
</feature>
<feature type="transmembrane region" description="Helical" evidence="8">
    <location>
        <begin position="239"/>
        <end position="261"/>
    </location>
</feature>
<dbReference type="PANTHER" id="PTHR24221">
    <property type="entry name" value="ATP-BINDING CASSETTE SUB-FAMILY B"/>
    <property type="match status" value="1"/>
</dbReference>
<keyword evidence="5 8" id="KW-1133">Transmembrane helix</keyword>
<dbReference type="InterPro" id="IPR003439">
    <property type="entry name" value="ABC_transporter-like_ATP-bd"/>
</dbReference>
<dbReference type="PROSITE" id="PS50893">
    <property type="entry name" value="ABC_TRANSPORTER_2"/>
    <property type="match status" value="1"/>
</dbReference>
<evidence type="ECO:0000256" key="6">
    <source>
        <dbReference type="ARBA" id="ARBA00023136"/>
    </source>
</evidence>
<evidence type="ECO:0000313" key="11">
    <source>
        <dbReference type="EMBL" id="GAA5199256.1"/>
    </source>
</evidence>
<evidence type="ECO:0000259" key="9">
    <source>
        <dbReference type="PROSITE" id="PS50893"/>
    </source>
</evidence>
<evidence type="ECO:0000256" key="7">
    <source>
        <dbReference type="SAM" id="MobiDB-lite"/>
    </source>
</evidence>
<evidence type="ECO:0000256" key="2">
    <source>
        <dbReference type="ARBA" id="ARBA00022692"/>
    </source>
</evidence>
<protein>
    <submittedName>
        <fullName evidence="11">ABC transporter ATP-binding protein</fullName>
    </submittedName>
</protein>
<dbReference type="CDD" id="cd03228">
    <property type="entry name" value="ABCC_MRP_Like"/>
    <property type="match status" value="1"/>
</dbReference>
<evidence type="ECO:0000313" key="12">
    <source>
        <dbReference type="Proteomes" id="UP001501570"/>
    </source>
</evidence>
<dbReference type="Gene3D" id="3.40.50.300">
    <property type="entry name" value="P-loop containing nucleotide triphosphate hydrolases"/>
    <property type="match status" value="1"/>
</dbReference>
<dbReference type="Pfam" id="PF00005">
    <property type="entry name" value="ABC_tran"/>
    <property type="match status" value="1"/>
</dbReference>
<keyword evidence="6 8" id="KW-0472">Membrane</keyword>
<dbReference type="PANTHER" id="PTHR24221:SF654">
    <property type="entry name" value="ATP-BINDING CASSETTE SUB-FAMILY B MEMBER 6"/>
    <property type="match status" value="1"/>
</dbReference>
<dbReference type="InterPro" id="IPR027417">
    <property type="entry name" value="P-loop_NTPase"/>
</dbReference>
<feature type="transmembrane region" description="Helical" evidence="8">
    <location>
        <begin position="54"/>
        <end position="72"/>
    </location>
</feature>
<name>A0ABP9SMR7_9ACTN</name>
<keyword evidence="3" id="KW-0547">Nucleotide-binding</keyword>
<keyword evidence="4 11" id="KW-0067">ATP-binding</keyword>
<dbReference type="InterPro" id="IPR011527">
    <property type="entry name" value="ABC1_TM_dom"/>
</dbReference>
<dbReference type="SUPFAM" id="SSF52540">
    <property type="entry name" value="P-loop containing nucleoside triphosphate hydrolases"/>
    <property type="match status" value="1"/>
</dbReference>
<feature type="region of interest" description="Disordered" evidence="7">
    <location>
        <begin position="585"/>
        <end position="633"/>
    </location>
</feature>
<evidence type="ECO:0000256" key="1">
    <source>
        <dbReference type="ARBA" id="ARBA00004651"/>
    </source>
</evidence>
<dbReference type="InterPro" id="IPR036640">
    <property type="entry name" value="ABC1_TM_sf"/>
</dbReference>
<dbReference type="PROSITE" id="PS50929">
    <property type="entry name" value="ABC_TM1F"/>
    <property type="match status" value="1"/>
</dbReference>
<dbReference type="InterPro" id="IPR039421">
    <property type="entry name" value="Type_1_exporter"/>
</dbReference>
<organism evidence="11 12">
    <name type="scientific">Rugosimonospora acidiphila</name>
    <dbReference type="NCBI Taxonomy" id="556531"/>
    <lineage>
        <taxon>Bacteria</taxon>
        <taxon>Bacillati</taxon>
        <taxon>Actinomycetota</taxon>
        <taxon>Actinomycetes</taxon>
        <taxon>Micromonosporales</taxon>
        <taxon>Micromonosporaceae</taxon>
        <taxon>Rugosimonospora</taxon>
    </lineage>
</organism>
<feature type="transmembrane region" description="Helical" evidence="8">
    <location>
        <begin position="154"/>
        <end position="178"/>
    </location>
</feature>
<evidence type="ECO:0000256" key="5">
    <source>
        <dbReference type="ARBA" id="ARBA00022989"/>
    </source>
</evidence>
<dbReference type="Gene3D" id="1.20.1560.10">
    <property type="entry name" value="ABC transporter type 1, transmembrane domain"/>
    <property type="match status" value="1"/>
</dbReference>
<dbReference type="PROSITE" id="PS00211">
    <property type="entry name" value="ABC_TRANSPORTER_1"/>
    <property type="match status" value="1"/>
</dbReference>
<evidence type="ECO:0000256" key="3">
    <source>
        <dbReference type="ARBA" id="ARBA00022741"/>
    </source>
</evidence>
<evidence type="ECO:0000256" key="8">
    <source>
        <dbReference type="SAM" id="Phobius"/>
    </source>
</evidence>
<feature type="domain" description="ABC transporter" evidence="9">
    <location>
        <begin position="346"/>
        <end position="575"/>
    </location>
</feature>
<dbReference type="RefSeq" id="WP_345637911.1">
    <property type="nucleotide sequence ID" value="NZ_BAABJQ010000036.1"/>
</dbReference>
<reference evidence="12" key="1">
    <citation type="journal article" date="2019" name="Int. J. Syst. Evol. Microbiol.">
        <title>The Global Catalogue of Microorganisms (GCM) 10K type strain sequencing project: providing services to taxonomists for standard genome sequencing and annotation.</title>
        <authorList>
            <consortium name="The Broad Institute Genomics Platform"/>
            <consortium name="The Broad Institute Genome Sequencing Center for Infectious Disease"/>
            <person name="Wu L."/>
            <person name="Ma J."/>
        </authorList>
    </citation>
    <scope>NUCLEOTIDE SEQUENCE [LARGE SCALE GENOMIC DNA]</scope>
    <source>
        <strain evidence="12">JCM 18304</strain>
    </source>
</reference>
<dbReference type="SMART" id="SM00382">
    <property type="entry name" value="AAA"/>
    <property type="match status" value="1"/>
</dbReference>
<dbReference type="Proteomes" id="UP001501570">
    <property type="component" value="Unassembled WGS sequence"/>
</dbReference>
<keyword evidence="2 8" id="KW-0812">Transmembrane</keyword>
<feature type="compositionally biased region" description="Low complexity" evidence="7">
    <location>
        <begin position="330"/>
        <end position="339"/>
    </location>
</feature>
<keyword evidence="12" id="KW-1185">Reference proteome</keyword>
<sequence length="633" mass="64996">MRRALRFGVASLRRRPLIALAAWSLPEALPATVSGLAVAHAVDAGFLAGRPLVGLAWLAVLLVAAGVGALGARQGYRRLGEVVEPFRDDLVRRVVRGALRRGAAGRPDDGAVARLTHQVEIVRDAYAGLIVVLRSFAIIVVGALVGLLSLAPVILLLVAPPFLLGVGAFSLTLGLAAARQRDYVRADERLAQRAGAVLAGTRDVVACGAEQQATDLVAAPVAEQAAAERAIARVQALRTVCYAVGGWLPLILVLAAGPWLVGRGLTAGQIMGGLLYVLSGLQPALGTVVQSLSGSGLRFVVVLDRILDATGAEAPPAEQSPGRESPAEAPPAEQSPAGEPGDGYDVRLRGITYGYGPHAEPVLRDLHLDVPAGDHLAVVGPSGIGKSTLAGIVCGLLRPDGGAVTLGGTPVGELSGQRLAGVRVLIPQEAYVFAGTVQENLTYLCPDAPPERIEAAVDVIGARELVDTLGGLGAPLAPDELSAGQRQLVSLVRAYLSPAPIAVLDEATCHLDPAAERRAEEAFAARGGTLIVIAHRISSALRARRILVLDGATQVVGDHEALLSACPLYRELLGYWDSGVGANAAPRQPAAPAPTASAPAGAAMPVPASAQVEIESADAAPAEVQPAQIQPAS</sequence>
<accession>A0ABP9SMR7</accession>
<comment type="caution">
    <text evidence="11">The sequence shown here is derived from an EMBL/GenBank/DDBJ whole genome shotgun (WGS) entry which is preliminary data.</text>
</comment>
<evidence type="ECO:0000256" key="4">
    <source>
        <dbReference type="ARBA" id="ARBA00022840"/>
    </source>
</evidence>
<feature type="transmembrane region" description="Helical" evidence="8">
    <location>
        <begin position="125"/>
        <end position="148"/>
    </location>
</feature>
<feature type="compositionally biased region" description="Low complexity" evidence="7">
    <location>
        <begin position="585"/>
        <end position="610"/>
    </location>
</feature>
<dbReference type="SUPFAM" id="SSF90123">
    <property type="entry name" value="ABC transporter transmembrane region"/>
    <property type="match status" value="1"/>
</dbReference>
<feature type="domain" description="ABC transmembrane type-1" evidence="10">
    <location>
        <begin position="18"/>
        <end position="283"/>
    </location>
</feature>
<dbReference type="EMBL" id="BAABJQ010000036">
    <property type="protein sequence ID" value="GAA5199256.1"/>
    <property type="molecule type" value="Genomic_DNA"/>
</dbReference>